<accession>A0AA96GHQ8</accession>
<organism evidence="1 2">
    <name type="scientific">Candidatus Nitrospira neomarina</name>
    <dbReference type="NCBI Taxonomy" id="3020899"/>
    <lineage>
        <taxon>Bacteria</taxon>
        <taxon>Pseudomonadati</taxon>
        <taxon>Nitrospirota</taxon>
        <taxon>Nitrospiria</taxon>
        <taxon>Nitrospirales</taxon>
        <taxon>Nitrospiraceae</taxon>
        <taxon>Nitrospira</taxon>
    </lineage>
</organism>
<reference evidence="1 2" key="1">
    <citation type="submission" date="2023-01" db="EMBL/GenBank/DDBJ databases">
        <title>Cultivation and genomic characterization of new, ubiquitous marine nitrite-oxidizing bacteria from the Nitrospirales.</title>
        <authorList>
            <person name="Mueller A.J."/>
            <person name="Daebeler A."/>
            <person name="Herbold C.W."/>
            <person name="Kirkegaard R.H."/>
            <person name="Daims H."/>
        </authorList>
    </citation>
    <scope>NUCLEOTIDE SEQUENCE [LARGE SCALE GENOMIC DNA]</scope>
    <source>
        <strain evidence="1 2">DK</strain>
    </source>
</reference>
<dbReference type="KEGG" id="nneo:PQG83_11530"/>
<dbReference type="RefSeq" id="WP_312741063.1">
    <property type="nucleotide sequence ID" value="NZ_CP116968.1"/>
</dbReference>
<dbReference type="Proteomes" id="UP001302494">
    <property type="component" value="Chromosome"/>
</dbReference>
<dbReference type="Gene3D" id="2.60.120.620">
    <property type="entry name" value="q2cbj1_9rhob like domain"/>
    <property type="match status" value="1"/>
</dbReference>
<sequence length="312" mass="35893">MALSSENSEMVKQPIRQNRLYKVLHKHLRIPPWVVRPFYRALKITGSPTQYRLRKRLAREIVAITKSRMTIQESAGYRLFGPDDIEGTDGIVRLCEAVYRQSREAFPPEYFQKHPHKKFLFPILEGAEFCRHPELLRLMVSRPILDAAAAYLGTVPKLTGARLCWSPENETAQSSQLFHFDYEDLRQVKVFINIFETKEDQGPLTFLPADISHQVQRAIGRVLGRVPDERIYEGGGRNHEVKLTGPPGSGAFLDTSRCLHYGSRYNRRDRVVLIIQFLNWYSAFRPTAPFNVPPDLLGFKPDLVQRLALGIH</sequence>
<name>A0AA96GHQ8_9BACT</name>
<evidence type="ECO:0008006" key="3">
    <source>
        <dbReference type="Google" id="ProtNLM"/>
    </source>
</evidence>
<evidence type="ECO:0000313" key="1">
    <source>
        <dbReference type="EMBL" id="WNM60395.1"/>
    </source>
</evidence>
<protein>
    <recommendedName>
        <fullName evidence="3">Phytanoyl-CoA dioxygenase</fullName>
    </recommendedName>
</protein>
<dbReference type="EMBL" id="CP116968">
    <property type="protein sequence ID" value="WNM60395.1"/>
    <property type="molecule type" value="Genomic_DNA"/>
</dbReference>
<keyword evidence="2" id="KW-1185">Reference proteome</keyword>
<evidence type="ECO:0000313" key="2">
    <source>
        <dbReference type="Proteomes" id="UP001302494"/>
    </source>
</evidence>
<proteinExistence type="predicted"/>
<gene>
    <name evidence="1" type="ORF">PQG83_11530</name>
</gene>
<dbReference type="AlphaFoldDB" id="A0AA96GHQ8"/>
<dbReference type="SUPFAM" id="SSF51197">
    <property type="entry name" value="Clavaminate synthase-like"/>
    <property type="match status" value="1"/>
</dbReference>